<dbReference type="EMBL" id="JACXIZ010000027">
    <property type="protein sequence ID" value="MBD2846717.1"/>
    <property type="molecule type" value="Genomic_DNA"/>
</dbReference>
<gene>
    <name evidence="2" type="ORF">IDH44_16090</name>
</gene>
<proteinExistence type="predicted"/>
<feature type="transmembrane region" description="Helical" evidence="1">
    <location>
        <begin position="7"/>
        <end position="27"/>
    </location>
</feature>
<organism evidence="2 3">
    <name type="scientific">Paenibacillus sabuli</name>
    <dbReference type="NCBI Taxonomy" id="2772509"/>
    <lineage>
        <taxon>Bacteria</taxon>
        <taxon>Bacillati</taxon>
        <taxon>Bacillota</taxon>
        <taxon>Bacilli</taxon>
        <taxon>Bacillales</taxon>
        <taxon>Paenibacillaceae</taxon>
        <taxon>Paenibacillus</taxon>
    </lineage>
</organism>
<protein>
    <submittedName>
        <fullName evidence="2">Uncharacterized protein</fullName>
    </submittedName>
</protein>
<evidence type="ECO:0000256" key="1">
    <source>
        <dbReference type="SAM" id="Phobius"/>
    </source>
</evidence>
<reference evidence="2" key="1">
    <citation type="submission" date="2020-09" db="EMBL/GenBank/DDBJ databases">
        <title>A novel bacterium of genus Paenibacillus, isolated from South China Sea.</title>
        <authorList>
            <person name="Huang H."/>
            <person name="Mo K."/>
            <person name="Hu Y."/>
        </authorList>
    </citation>
    <scope>NUCLEOTIDE SEQUENCE</scope>
    <source>
        <strain evidence="2">IB182496</strain>
    </source>
</reference>
<keyword evidence="1" id="KW-0812">Transmembrane</keyword>
<dbReference type="RefSeq" id="WP_190919364.1">
    <property type="nucleotide sequence ID" value="NZ_JACXIZ010000027.1"/>
</dbReference>
<sequence length="60" mass="6445">MSTAGTLIWNTTLVLIGAAVGASWADIVHVMDLYANVVYVALVLVVDAAAALYIRRRRKA</sequence>
<dbReference type="AlphaFoldDB" id="A0A927BTW0"/>
<accession>A0A927BTW0</accession>
<evidence type="ECO:0000313" key="3">
    <source>
        <dbReference type="Proteomes" id="UP000621560"/>
    </source>
</evidence>
<dbReference type="Proteomes" id="UP000621560">
    <property type="component" value="Unassembled WGS sequence"/>
</dbReference>
<keyword evidence="1" id="KW-0472">Membrane</keyword>
<comment type="caution">
    <text evidence="2">The sequence shown here is derived from an EMBL/GenBank/DDBJ whole genome shotgun (WGS) entry which is preliminary data.</text>
</comment>
<evidence type="ECO:0000313" key="2">
    <source>
        <dbReference type="EMBL" id="MBD2846717.1"/>
    </source>
</evidence>
<feature type="transmembrane region" description="Helical" evidence="1">
    <location>
        <begin position="33"/>
        <end position="54"/>
    </location>
</feature>
<name>A0A927BTW0_9BACL</name>
<keyword evidence="1" id="KW-1133">Transmembrane helix</keyword>
<keyword evidence="3" id="KW-1185">Reference proteome</keyword>